<comment type="similarity">
    <text evidence="1">Belongs to the bacterial ribosomal protein bL28 family.</text>
</comment>
<dbReference type="Pfam" id="PF00830">
    <property type="entry name" value="Ribosomal_L28"/>
    <property type="match status" value="1"/>
</dbReference>
<organism evidence="6 7">
    <name type="scientific">Setomelanomma holmii</name>
    <dbReference type="NCBI Taxonomy" id="210430"/>
    <lineage>
        <taxon>Eukaryota</taxon>
        <taxon>Fungi</taxon>
        <taxon>Dikarya</taxon>
        <taxon>Ascomycota</taxon>
        <taxon>Pezizomycotina</taxon>
        <taxon>Dothideomycetes</taxon>
        <taxon>Pleosporomycetidae</taxon>
        <taxon>Pleosporales</taxon>
        <taxon>Pleosporineae</taxon>
        <taxon>Phaeosphaeriaceae</taxon>
        <taxon>Setomelanomma</taxon>
    </lineage>
</organism>
<evidence type="ECO:0000313" key="6">
    <source>
        <dbReference type="EMBL" id="KAF2024415.1"/>
    </source>
</evidence>
<evidence type="ECO:0000256" key="2">
    <source>
        <dbReference type="ARBA" id="ARBA00022980"/>
    </source>
</evidence>
<dbReference type="Proteomes" id="UP000799777">
    <property type="component" value="Unassembled WGS sequence"/>
</dbReference>
<keyword evidence="7" id="KW-1185">Reference proteome</keyword>
<dbReference type="GO" id="GO:0003735">
    <property type="term" value="F:structural constituent of ribosome"/>
    <property type="evidence" value="ECO:0007669"/>
    <property type="project" value="InterPro"/>
</dbReference>
<name>A0A9P4GYQ0_9PLEO</name>
<evidence type="ECO:0000256" key="4">
    <source>
        <dbReference type="ARBA" id="ARBA00035269"/>
    </source>
</evidence>
<evidence type="ECO:0000256" key="5">
    <source>
        <dbReference type="ARBA" id="ARBA00037226"/>
    </source>
</evidence>
<protein>
    <recommendedName>
        <fullName evidence="4">Large ribosomal subunit protein bL28m</fullName>
    </recommendedName>
</protein>
<dbReference type="InterPro" id="IPR034704">
    <property type="entry name" value="Ribosomal_bL28/bL31-like_sf"/>
</dbReference>
<dbReference type="PANTHER" id="PTHR13528">
    <property type="entry name" value="39S RIBOSOMAL PROTEIN L28, MITOCHONDRIAL"/>
    <property type="match status" value="1"/>
</dbReference>
<dbReference type="InterPro" id="IPR037147">
    <property type="entry name" value="Ribosomal_bL28_sf"/>
</dbReference>
<proteinExistence type="inferred from homology"/>
<reference evidence="6" key="1">
    <citation type="journal article" date="2020" name="Stud. Mycol.">
        <title>101 Dothideomycetes genomes: a test case for predicting lifestyles and emergence of pathogens.</title>
        <authorList>
            <person name="Haridas S."/>
            <person name="Albert R."/>
            <person name="Binder M."/>
            <person name="Bloem J."/>
            <person name="Labutti K."/>
            <person name="Salamov A."/>
            <person name="Andreopoulos B."/>
            <person name="Baker S."/>
            <person name="Barry K."/>
            <person name="Bills G."/>
            <person name="Bluhm B."/>
            <person name="Cannon C."/>
            <person name="Castanera R."/>
            <person name="Culley D."/>
            <person name="Daum C."/>
            <person name="Ezra D."/>
            <person name="Gonzalez J."/>
            <person name="Henrissat B."/>
            <person name="Kuo A."/>
            <person name="Liang C."/>
            <person name="Lipzen A."/>
            <person name="Lutzoni F."/>
            <person name="Magnuson J."/>
            <person name="Mondo S."/>
            <person name="Nolan M."/>
            <person name="Ohm R."/>
            <person name="Pangilinan J."/>
            <person name="Park H.-J."/>
            <person name="Ramirez L."/>
            <person name="Alfaro M."/>
            <person name="Sun H."/>
            <person name="Tritt A."/>
            <person name="Yoshinaga Y."/>
            <person name="Zwiers L.-H."/>
            <person name="Turgeon B."/>
            <person name="Goodwin S."/>
            <person name="Spatafora J."/>
            <person name="Crous P."/>
            <person name="Grigoriev I."/>
        </authorList>
    </citation>
    <scope>NUCLEOTIDE SEQUENCE</scope>
    <source>
        <strain evidence="6">CBS 110217</strain>
    </source>
</reference>
<dbReference type="Gene3D" id="2.30.170.40">
    <property type="entry name" value="Ribosomal protein L28/L24"/>
    <property type="match status" value="1"/>
</dbReference>
<accession>A0A9P4GYQ0</accession>
<comment type="caution">
    <text evidence="6">The sequence shown here is derived from an EMBL/GenBank/DDBJ whole genome shotgun (WGS) entry which is preliminary data.</text>
</comment>
<dbReference type="GO" id="GO:0005762">
    <property type="term" value="C:mitochondrial large ribosomal subunit"/>
    <property type="evidence" value="ECO:0007669"/>
    <property type="project" value="TreeGrafter"/>
</dbReference>
<dbReference type="AlphaFoldDB" id="A0A9P4GYQ0"/>
<keyword evidence="2 6" id="KW-0689">Ribosomal protein</keyword>
<dbReference type="InterPro" id="IPR026569">
    <property type="entry name" value="Ribosomal_bL28"/>
</dbReference>
<keyword evidence="3" id="KW-0687">Ribonucleoprotein</keyword>
<evidence type="ECO:0000256" key="3">
    <source>
        <dbReference type="ARBA" id="ARBA00023274"/>
    </source>
</evidence>
<evidence type="ECO:0000256" key="1">
    <source>
        <dbReference type="ARBA" id="ARBA00008760"/>
    </source>
</evidence>
<evidence type="ECO:0000313" key="7">
    <source>
        <dbReference type="Proteomes" id="UP000799777"/>
    </source>
</evidence>
<sequence length="473" mass="53504">MQPRGQLLSRSLDASHMAFRAAHPAQRSYATEVTPTPAVKNPLQRQKGGDLGSHLPKHIIPRDAYIPAYPYGDHPLFKQANRGLYGDQMIQFGNNVSRKTETKTRRYWKPNVLSKSLYSVALKKKIKLRITSKVLKTMDREGGLDEYLLKDNEHRLKELGPLGWALRWTLLQKPEVVDRMRTQAAALGLHQSTIDAQWPTRRMLPDQKLSQDSLVRAADLIGDEHGEIAEEQHLDAKEDLAESATPDEYTRLEQRVRREAILEYAKAVKAAQRYLTRGLVDSEEEGLKLAFVRAKERDEAATALKQKYAKKLDQMFTIQKVQDTRTKFDLPSTFSDNAVRTIAYNQWRRRQIEEAGSYEAWKESVRAERTQGSPPRDDASRKAEYARLIEEAESASTNEALDAVRKRYLETAISKADRAIRAKALGGPDDYIELTLDDLRSTRAPRQASEVGGDAWAALVNSSNAAAENRPTA</sequence>
<dbReference type="SUPFAM" id="SSF143800">
    <property type="entry name" value="L28p-like"/>
    <property type="match status" value="1"/>
</dbReference>
<dbReference type="FunFam" id="2.30.170.40:FF:000003">
    <property type="entry name" value="54S ribosomal protein L24"/>
    <property type="match status" value="1"/>
</dbReference>
<dbReference type="PANTHER" id="PTHR13528:SF2">
    <property type="entry name" value="LARGE RIBOSOMAL SUBUNIT PROTEIN BL28M"/>
    <property type="match status" value="1"/>
</dbReference>
<gene>
    <name evidence="6" type="ORF">EK21DRAFT_78755</name>
</gene>
<comment type="function">
    <text evidence="5">Component of the mitochondrial ribosome (mitoribosome), a dedicated translation machinery responsible for the synthesis of mitochondrial genome-encoded proteins, including at least some of the essential transmembrane subunits of the mitochondrial respiratory chain. The mitoribosomes are attached to the mitochondrial inner membrane and translation products are cotranslationally integrated into the membrane.</text>
</comment>
<dbReference type="OrthoDB" id="361870at2759"/>
<dbReference type="EMBL" id="ML978296">
    <property type="protein sequence ID" value="KAF2024415.1"/>
    <property type="molecule type" value="Genomic_DNA"/>
</dbReference>